<accession>A0ACC0NN38</accession>
<comment type="caution">
    <text evidence="1">The sequence shown here is derived from an EMBL/GenBank/DDBJ whole genome shotgun (WGS) entry which is preliminary data.</text>
</comment>
<sequence length="73" mass="7645">MAAKRYDGNATEVAVIGAVTVEIATCVAIIETLTSGRLIVGVISVIIIGVAVLGAALEDERKKQIDKKNTEPH</sequence>
<dbReference type="Proteomes" id="UP001062846">
    <property type="component" value="Chromosome 5"/>
</dbReference>
<keyword evidence="2" id="KW-1185">Reference proteome</keyword>
<dbReference type="EMBL" id="CM046392">
    <property type="protein sequence ID" value="KAI8554023.1"/>
    <property type="molecule type" value="Genomic_DNA"/>
</dbReference>
<organism evidence="1 2">
    <name type="scientific">Rhododendron molle</name>
    <name type="common">Chinese azalea</name>
    <name type="synonym">Azalea mollis</name>
    <dbReference type="NCBI Taxonomy" id="49168"/>
    <lineage>
        <taxon>Eukaryota</taxon>
        <taxon>Viridiplantae</taxon>
        <taxon>Streptophyta</taxon>
        <taxon>Embryophyta</taxon>
        <taxon>Tracheophyta</taxon>
        <taxon>Spermatophyta</taxon>
        <taxon>Magnoliopsida</taxon>
        <taxon>eudicotyledons</taxon>
        <taxon>Gunneridae</taxon>
        <taxon>Pentapetalae</taxon>
        <taxon>asterids</taxon>
        <taxon>Ericales</taxon>
        <taxon>Ericaceae</taxon>
        <taxon>Ericoideae</taxon>
        <taxon>Rhodoreae</taxon>
        <taxon>Rhododendron</taxon>
    </lineage>
</organism>
<evidence type="ECO:0000313" key="1">
    <source>
        <dbReference type="EMBL" id="KAI8554023.1"/>
    </source>
</evidence>
<name>A0ACC0NN38_RHOML</name>
<reference evidence="1" key="1">
    <citation type="submission" date="2022-02" db="EMBL/GenBank/DDBJ databases">
        <title>Plant Genome Project.</title>
        <authorList>
            <person name="Zhang R.-G."/>
        </authorList>
    </citation>
    <scope>NUCLEOTIDE SEQUENCE</scope>
    <source>
        <strain evidence="1">AT1</strain>
    </source>
</reference>
<proteinExistence type="predicted"/>
<evidence type="ECO:0000313" key="2">
    <source>
        <dbReference type="Proteomes" id="UP001062846"/>
    </source>
</evidence>
<gene>
    <name evidence="1" type="ORF">RHMOL_Rhmol05G0065000</name>
</gene>
<protein>
    <submittedName>
        <fullName evidence="1">Uncharacterized protein</fullName>
    </submittedName>
</protein>